<evidence type="ECO:0000259" key="3">
    <source>
        <dbReference type="Pfam" id="PF07819"/>
    </source>
</evidence>
<feature type="signal peptide" evidence="2">
    <location>
        <begin position="1"/>
        <end position="18"/>
    </location>
</feature>
<evidence type="ECO:0000256" key="1">
    <source>
        <dbReference type="ARBA" id="ARBA00022729"/>
    </source>
</evidence>
<dbReference type="AlphaFoldDB" id="A0A3D9C487"/>
<proteinExistence type="predicted"/>
<dbReference type="Gene3D" id="3.40.50.1820">
    <property type="entry name" value="alpha/beta hydrolase"/>
    <property type="match status" value="1"/>
</dbReference>
<dbReference type="EMBL" id="QNVT01000022">
    <property type="protein sequence ID" value="REC60685.1"/>
    <property type="molecule type" value="Genomic_DNA"/>
</dbReference>
<name>A0A3D9C487_9FLAO</name>
<dbReference type="InterPro" id="IPR012908">
    <property type="entry name" value="PGAP1-ab_dom-like"/>
</dbReference>
<dbReference type="NCBIfam" id="TIGR04183">
    <property type="entry name" value="Por_Secre_tail"/>
    <property type="match status" value="1"/>
</dbReference>
<dbReference type="InterPro" id="IPR026444">
    <property type="entry name" value="Secre_tail"/>
</dbReference>
<reference evidence="5" key="1">
    <citation type="submission" date="2018-06" db="EMBL/GenBank/DDBJ databases">
        <authorList>
            <person name="Lum Nde A."/>
            <person name="Hugo C."/>
        </authorList>
    </citation>
    <scope>NUCLEOTIDE SEQUENCE [LARGE SCALE GENOMIC DNA]</scope>
    <source>
        <strain evidence="5">1_F178</strain>
    </source>
</reference>
<organism evidence="4 5">
    <name type="scientific">Chryseobacterium pennae</name>
    <dbReference type="NCBI Taxonomy" id="2258962"/>
    <lineage>
        <taxon>Bacteria</taxon>
        <taxon>Pseudomonadati</taxon>
        <taxon>Bacteroidota</taxon>
        <taxon>Flavobacteriia</taxon>
        <taxon>Flavobacteriales</taxon>
        <taxon>Weeksellaceae</taxon>
        <taxon>Chryseobacterium group</taxon>
        <taxon>Chryseobacterium</taxon>
    </lineage>
</organism>
<dbReference type="InterPro" id="IPR029058">
    <property type="entry name" value="AB_hydrolase_fold"/>
</dbReference>
<comment type="caution">
    <text evidence="4">The sequence shown here is derived from an EMBL/GenBank/DDBJ whole genome shotgun (WGS) entry which is preliminary data.</text>
</comment>
<dbReference type="RefSeq" id="WP_115972474.1">
    <property type="nucleotide sequence ID" value="NZ_QNVT01000022.1"/>
</dbReference>
<accession>A0A3D9C487</accession>
<evidence type="ECO:0000256" key="2">
    <source>
        <dbReference type="SAM" id="SignalP"/>
    </source>
</evidence>
<dbReference type="Proteomes" id="UP000256686">
    <property type="component" value="Unassembled WGS sequence"/>
</dbReference>
<protein>
    <recommendedName>
        <fullName evidence="3">GPI inositol-deacylase PGAP1-like alpha/beta domain-containing protein</fullName>
    </recommendedName>
</protein>
<evidence type="ECO:0000313" key="5">
    <source>
        <dbReference type="Proteomes" id="UP000256686"/>
    </source>
</evidence>
<feature type="chain" id="PRO_5017571290" description="GPI inositol-deacylase PGAP1-like alpha/beta domain-containing protein" evidence="2">
    <location>
        <begin position="19"/>
        <end position="612"/>
    </location>
</feature>
<evidence type="ECO:0000313" key="4">
    <source>
        <dbReference type="EMBL" id="REC60685.1"/>
    </source>
</evidence>
<keyword evidence="5" id="KW-1185">Reference proteome</keyword>
<feature type="domain" description="GPI inositol-deacylase PGAP1-like alpha/beta" evidence="3">
    <location>
        <begin position="108"/>
        <end position="163"/>
    </location>
</feature>
<keyword evidence="1 2" id="KW-0732">Signal</keyword>
<gene>
    <name evidence="4" type="ORF">DRF65_19785</name>
</gene>
<dbReference type="SUPFAM" id="SSF53474">
    <property type="entry name" value="alpha/beta-Hydrolases"/>
    <property type="match status" value="1"/>
</dbReference>
<dbReference type="GO" id="GO:0016788">
    <property type="term" value="F:hydrolase activity, acting on ester bonds"/>
    <property type="evidence" value="ECO:0007669"/>
    <property type="project" value="InterPro"/>
</dbReference>
<dbReference type="Pfam" id="PF07819">
    <property type="entry name" value="PGAP1"/>
    <property type="match status" value="1"/>
</dbReference>
<sequence length="612" mass="67985">MKKILLLFLVIFSSKFFTQQLSSAILPKPNALSLNYLNSLLEKNILYGTTPPNYNGKTILFTHGFIGSTESLLIGNSMYKEAFNGGYKTAFVATSRFLGDWENGKILSRAIDQVETYFGANTITIIAHSNGGKASDVALLEYKKINKVDKVITLGTPHRGTQLADFVNYPVLTWITQALQLGQGSQLSTTSYCDTYFRPYMDNHSLNQPKKYYSLGAWGYTRVTGLLSPVIIPAGNAILALGGGKNDGVTPFYSSTRPGSKQLMTDTDPRGYINHIDIMEGVYVWNNAIKPVLDGQVINNGVANRISQPERAEFKVVSNYQLISNNDLENLQFGKNVNNVRFEIITKDANASVDIIDSATGKMLSQVKSNRTLDKSGGFESHLLSYGFNLRNKELKLNSNSKFIAVVDDGIDSPMEYKIKKDNEKTYLEISFPNLSSEELQKVSIKNEAYWISDLKGMNMTSEEKPVNLKFELRNNKFVADVNREQNGVYSIKLTANLGNGIKRNIINGFVVSNNGNVTQSKAANIQNRTQFTIGDNPIGDNTKLISSGVLTGEVNVKIYNYSSKLLNQYTVKVNGENSLDFGKYTNGLEKGIYIVNIEYGTTKESLKFIKK</sequence>